<protein>
    <recommendedName>
        <fullName evidence="2">Peroxisomal biogenesis factor 3</fullName>
    </recommendedName>
    <alternativeName>
        <fullName evidence="5">Peroxisomal assembly protein PEX3</fullName>
    </alternativeName>
</protein>
<proteinExistence type="predicted"/>
<evidence type="ECO:0000256" key="3">
    <source>
        <dbReference type="ARBA" id="ARBA00022593"/>
    </source>
</evidence>
<keyword evidence="7" id="KW-1185">Reference proteome</keyword>
<dbReference type="InterPro" id="IPR006966">
    <property type="entry name" value="Peroxin-3"/>
</dbReference>
<comment type="subunit">
    <text evidence="1">Interacts with PEX19.</text>
</comment>
<evidence type="ECO:0000313" key="6">
    <source>
        <dbReference type="EMBL" id="KAL3275141.1"/>
    </source>
</evidence>
<organism evidence="6 7">
    <name type="scientific">Cryptolaemus montrouzieri</name>
    <dbReference type="NCBI Taxonomy" id="559131"/>
    <lineage>
        <taxon>Eukaryota</taxon>
        <taxon>Metazoa</taxon>
        <taxon>Ecdysozoa</taxon>
        <taxon>Arthropoda</taxon>
        <taxon>Hexapoda</taxon>
        <taxon>Insecta</taxon>
        <taxon>Pterygota</taxon>
        <taxon>Neoptera</taxon>
        <taxon>Endopterygota</taxon>
        <taxon>Coleoptera</taxon>
        <taxon>Polyphaga</taxon>
        <taxon>Cucujiformia</taxon>
        <taxon>Coccinelloidea</taxon>
        <taxon>Coccinellidae</taxon>
        <taxon>Scymninae</taxon>
        <taxon>Scymnini</taxon>
        <taxon>Cryptolaemus</taxon>
    </lineage>
</organism>
<evidence type="ECO:0000256" key="2">
    <source>
        <dbReference type="ARBA" id="ARBA00014294"/>
    </source>
</evidence>
<dbReference type="PANTHER" id="PTHR28080">
    <property type="entry name" value="PEROXISOMAL BIOGENESIS FACTOR 3"/>
    <property type="match status" value="1"/>
</dbReference>
<dbReference type="EMBL" id="JABFTP020000083">
    <property type="protein sequence ID" value="KAL3275141.1"/>
    <property type="molecule type" value="Genomic_DNA"/>
</dbReference>
<reference evidence="6 7" key="1">
    <citation type="journal article" date="2021" name="BMC Biol.">
        <title>Horizontally acquired antibacterial genes associated with adaptive radiation of ladybird beetles.</title>
        <authorList>
            <person name="Li H.S."/>
            <person name="Tang X.F."/>
            <person name="Huang Y.H."/>
            <person name="Xu Z.Y."/>
            <person name="Chen M.L."/>
            <person name="Du X.Y."/>
            <person name="Qiu B.Y."/>
            <person name="Chen P.T."/>
            <person name="Zhang W."/>
            <person name="Slipinski A."/>
            <person name="Escalona H.E."/>
            <person name="Waterhouse R.M."/>
            <person name="Zwick A."/>
            <person name="Pang H."/>
        </authorList>
    </citation>
    <scope>NUCLEOTIDE SEQUENCE [LARGE SCALE GENOMIC DNA]</scope>
    <source>
        <strain evidence="6">SYSU2018</strain>
    </source>
</reference>
<evidence type="ECO:0000256" key="4">
    <source>
        <dbReference type="ARBA" id="ARBA00025338"/>
    </source>
</evidence>
<dbReference type="Pfam" id="PF04882">
    <property type="entry name" value="Peroxin-3"/>
    <property type="match status" value="2"/>
</dbReference>
<evidence type="ECO:0000313" key="7">
    <source>
        <dbReference type="Proteomes" id="UP001516400"/>
    </source>
</evidence>
<keyword evidence="3" id="KW-0962">Peroxisome biogenesis</keyword>
<evidence type="ECO:0000256" key="5">
    <source>
        <dbReference type="ARBA" id="ARBA00029630"/>
    </source>
</evidence>
<dbReference type="AlphaFoldDB" id="A0ABD2NAA4"/>
<accession>A0ABD2NAA4</accession>
<sequence>MSVFSKIRGFFSRHRNKFIIGGLLVTSSIFLTRYAQQKLKEWQEKEMLEFLERTRKQQHFENIGRTCNQTILNLASSLTEALSKVIDTDKIIADLRTNPEDRVLVWDSLKVLLISKLCCLIYSMSMLVIILRIQLNLIGGYLYKDPSLISTDIQEKYLSITQILLNEGLNKLSVKITEMKQMRLCDIDALFWSLQTTIGESEANPVDKLKDYITLDLGENIDGNDTYNLLIRDTLDLLESDEVKSLTSQCVNRGFIQLANQITDFYVINGDSKTKEYHKEEDFNPKKPLAKLLPILNGILSKNSFPEKLMQQLVTNEKLQIFGANIYESLL</sequence>
<comment type="function">
    <text evidence="4">Involved in peroxisome biosynthesis and integrity. Assembles membrane vesicles before the matrix proteins are translocated. As a docking factor for PEX19, is necessary for the import of peroxisomal membrane proteins in the peroxisomes.</text>
</comment>
<evidence type="ECO:0000256" key="1">
    <source>
        <dbReference type="ARBA" id="ARBA00011494"/>
    </source>
</evidence>
<name>A0ABD2NAA4_9CUCU</name>
<dbReference type="PANTHER" id="PTHR28080:SF1">
    <property type="entry name" value="PEROXISOMAL BIOGENESIS FACTOR 3"/>
    <property type="match status" value="1"/>
</dbReference>
<comment type="caution">
    <text evidence="6">The sequence shown here is derived from an EMBL/GenBank/DDBJ whole genome shotgun (WGS) entry which is preliminary data.</text>
</comment>
<gene>
    <name evidence="6" type="ORF">HHI36_019910</name>
</gene>
<dbReference type="Proteomes" id="UP001516400">
    <property type="component" value="Unassembled WGS sequence"/>
</dbReference>
<dbReference type="GO" id="GO:0007031">
    <property type="term" value="P:peroxisome organization"/>
    <property type="evidence" value="ECO:0007669"/>
    <property type="project" value="UniProtKB-KW"/>
</dbReference>